<dbReference type="GO" id="GO:0004674">
    <property type="term" value="F:protein serine/threonine kinase activity"/>
    <property type="evidence" value="ECO:0007669"/>
    <property type="project" value="InterPro"/>
</dbReference>
<evidence type="ECO:0000259" key="1">
    <source>
        <dbReference type="PROSITE" id="PS50011"/>
    </source>
</evidence>
<dbReference type="PANTHER" id="PTHR24348">
    <property type="entry name" value="SERINE/THREONINE-PROTEIN KINASE UNC-51-RELATED"/>
    <property type="match status" value="1"/>
</dbReference>
<dbReference type="InterPro" id="IPR045269">
    <property type="entry name" value="Atg1-like"/>
</dbReference>
<protein>
    <recommendedName>
        <fullName evidence="1">Protein kinase domain-containing protein</fullName>
    </recommendedName>
</protein>
<dbReference type="Pfam" id="PF00069">
    <property type="entry name" value="Pkinase"/>
    <property type="match status" value="1"/>
</dbReference>
<reference evidence="2 3" key="1">
    <citation type="submission" date="2019-03" db="EMBL/GenBank/DDBJ databases">
        <title>Single cell metagenomics reveals metabolic interactions within the superorganism composed of flagellate Streblomastix strix and complex community of Bacteroidetes bacteria on its surface.</title>
        <authorList>
            <person name="Treitli S.C."/>
            <person name="Kolisko M."/>
            <person name="Husnik F."/>
            <person name="Keeling P."/>
            <person name="Hampl V."/>
        </authorList>
    </citation>
    <scope>NUCLEOTIDE SEQUENCE [LARGE SCALE GENOMIC DNA]</scope>
    <source>
        <strain evidence="2">ST1C</strain>
    </source>
</reference>
<dbReference type="InterPro" id="IPR000719">
    <property type="entry name" value="Prot_kinase_dom"/>
</dbReference>
<feature type="domain" description="Protein kinase" evidence="1">
    <location>
        <begin position="1"/>
        <end position="91"/>
    </location>
</feature>
<organism evidence="2 3">
    <name type="scientific">Streblomastix strix</name>
    <dbReference type="NCBI Taxonomy" id="222440"/>
    <lineage>
        <taxon>Eukaryota</taxon>
        <taxon>Metamonada</taxon>
        <taxon>Preaxostyla</taxon>
        <taxon>Oxymonadida</taxon>
        <taxon>Streblomastigidae</taxon>
        <taxon>Streblomastix</taxon>
    </lineage>
</organism>
<dbReference type="GO" id="GO:0005524">
    <property type="term" value="F:ATP binding"/>
    <property type="evidence" value="ECO:0007669"/>
    <property type="project" value="InterPro"/>
</dbReference>
<dbReference type="Gene3D" id="1.10.510.10">
    <property type="entry name" value="Transferase(Phosphotransferase) domain 1"/>
    <property type="match status" value="1"/>
</dbReference>
<dbReference type="OrthoDB" id="504170at2759"/>
<proteinExistence type="predicted"/>
<dbReference type="EMBL" id="SNRW01030519">
    <property type="protein sequence ID" value="KAA6358001.1"/>
    <property type="molecule type" value="Genomic_DNA"/>
</dbReference>
<sequence>MHSLPGSGKVILKIADFGEVKQIQNSSQNQMTVSARGTPAYIAPELQLGIGKANAKVDVWSIGMLLYQIVTHTFPFDPLSDKEVGQFEIII</sequence>
<evidence type="ECO:0000313" key="3">
    <source>
        <dbReference type="Proteomes" id="UP000324800"/>
    </source>
</evidence>
<dbReference type="GO" id="GO:0010506">
    <property type="term" value="P:regulation of autophagy"/>
    <property type="evidence" value="ECO:0007669"/>
    <property type="project" value="InterPro"/>
</dbReference>
<dbReference type="Proteomes" id="UP000324800">
    <property type="component" value="Unassembled WGS sequence"/>
</dbReference>
<evidence type="ECO:0000313" key="2">
    <source>
        <dbReference type="EMBL" id="KAA6358001.1"/>
    </source>
</evidence>
<dbReference type="SUPFAM" id="SSF56112">
    <property type="entry name" value="Protein kinase-like (PK-like)"/>
    <property type="match status" value="1"/>
</dbReference>
<dbReference type="PANTHER" id="PTHR24348:SF68">
    <property type="entry name" value="SERINE_THREONINE-PROTEIN KINASE ATG1C"/>
    <property type="match status" value="1"/>
</dbReference>
<gene>
    <name evidence="2" type="ORF">EZS28_046472</name>
</gene>
<name>A0A5J4TKD1_9EUKA</name>
<dbReference type="PROSITE" id="PS50011">
    <property type="entry name" value="PROTEIN_KINASE_DOM"/>
    <property type="match status" value="1"/>
</dbReference>
<dbReference type="AlphaFoldDB" id="A0A5J4TKD1"/>
<accession>A0A5J4TKD1</accession>
<dbReference type="GO" id="GO:0005737">
    <property type="term" value="C:cytoplasm"/>
    <property type="evidence" value="ECO:0007669"/>
    <property type="project" value="TreeGrafter"/>
</dbReference>
<comment type="caution">
    <text evidence="2">The sequence shown here is derived from an EMBL/GenBank/DDBJ whole genome shotgun (WGS) entry which is preliminary data.</text>
</comment>
<dbReference type="InterPro" id="IPR011009">
    <property type="entry name" value="Kinase-like_dom_sf"/>
</dbReference>